<evidence type="ECO:0000256" key="10">
    <source>
        <dbReference type="ARBA" id="ARBA00038489"/>
    </source>
</evidence>
<evidence type="ECO:0000256" key="6">
    <source>
        <dbReference type="ARBA" id="ARBA00023002"/>
    </source>
</evidence>
<dbReference type="FunFam" id="3.40.30.10:FF:000007">
    <property type="entry name" value="Thioredoxin-dependent thiol peroxidase"/>
    <property type="match status" value="1"/>
</dbReference>
<evidence type="ECO:0000256" key="3">
    <source>
        <dbReference type="ARBA" id="ARBA00013017"/>
    </source>
</evidence>
<evidence type="ECO:0000256" key="1">
    <source>
        <dbReference type="ARBA" id="ARBA00003330"/>
    </source>
</evidence>
<dbReference type="GO" id="GO:0005737">
    <property type="term" value="C:cytoplasm"/>
    <property type="evidence" value="ECO:0007669"/>
    <property type="project" value="TreeGrafter"/>
</dbReference>
<dbReference type="PANTHER" id="PTHR42801">
    <property type="entry name" value="THIOREDOXIN-DEPENDENT PEROXIDE REDUCTASE"/>
    <property type="match status" value="1"/>
</dbReference>
<evidence type="ECO:0000313" key="15">
    <source>
        <dbReference type="Proteomes" id="UP000092607"/>
    </source>
</evidence>
<keyword evidence="5" id="KW-0049">Antioxidant</keyword>
<evidence type="ECO:0000256" key="8">
    <source>
        <dbReference type="ARBA" id="ARBA00023284"/>
    </source>
</evidence>
<dbReference type="InterPro" id="IPR050924">
    <property type="entry name" value="Peroxiredoxin_BCP/PrxQ"/>
</dbReference>
<dbReference type="GO" id="GO:0008379">
    <property type="term" value="F:thioredoxin peroxidase activity"/>
    <property type="evidence" value="ECO:0007669"/>
    <property type="project" value="TreeGrafter"/>
</dbReference>
<comment type="similarity">
    <text evidence="10">Belongs to the peroxiredoxin family. BCP/PrxQ subfamily.</text>
</comment>
<sequence length="166" mass="18870">MMKNSQENIRLPNFNVHLVRQHDDDFINEDINLAEYISTYGQGLILYFYPKDNTQGCSVQASDFTALSDEFAKLGYVVLGVSRDSVRSHQNFISKKELGIGLISDPDETLCQHFDVIKEKMMYGKTHLGVVRSTFVFDKTGEMVASFRNVKAKEHANALLDFLKPL</sequence>
<evidence type="ECO:0000313" key="14">
    <source>
        <dbReference type="EMBL" id="OBX60823.1"/>
    </source>
</evidence>
<dbReference type="AlphaFoldDB" id="A0A1B8PXS0"/>
<dbReference type="EMBL" id="LZMS01000083">
    <property type="protein sequence ID" value="OBX60823.1"/>
    <property type="molecule type" value="Genomic_DNA"/>
</dbReference>
<dbReference type="GO" id="GO:0045454">
    <property type="term" value="P:cell redox homeostasis"/>
    <property type="evidence" value="ECO:0007669"/>
    <property type="project" value="TreeGrafter"/>
</dbReference>
<evidence type="ECO:0000256" key="4">
    <source>
        <dbReference type="ARBA" id="ARBA00022559"/>
    </source>
</evidence>
<feature type="domain" description="Thioredoxin" evidence="13">
    <location>
        <begin position="5"/>
        <end position="166"/>
    </location>
</feature>
<comment type="subunit">
    <text evidence="2">Monomer.</text>
</comment>
<dbReference type="InterPro" id="IPR013766">
    <property type="entry name" value="Thioredoxin_domain"/>
</dbReference>
<dbReference type="Pfam" id="PF00578">
    <property type="entry name" value="AhpC-TSA"/>
    <property type="match status" value="1"/>
</dbReference>
<keyword evidence="7" id="KW-1015">Disulfide bond</keyword>
<keyword evidence="8" id="KW-0676">Redox-active center</keyword>
<evidence type="ECO:0000256" key="12">
    <source>
        <dbReference type="ARBA" id="ARBA00049091"/>
    </source>
</evidence>
<proteinExistence type="inferred from homology"/>
<gene>
    <name evidence="14" type="ORF">A9309_00740</name>
</gene>
<evidence type="ECO:0000256" key="5">
    <source>
        <dbReference type="ARBA" id="ARBA00022862"/>
    </source>
</evidence>
<evidence type="ECO:0000256" key="2">
    <source>
        <dbReference type="ARBA" id="ARBA00011245"/>
    </source>
</evidence>
<name>A0A1B8PXS0_MORLA</name>
<dbReference type="PANTHER" id="PTHR42801:SF4">
    <property type="entry name" value="AHPC_TSA FAMILY PROTEIN"/>
    <property type="match status" value="1"/>
</dbReference>
<keyword evidence="4" id="KW-0575">Peroxidase</keyword>
<dbReference type="EC" id="1.11.1.24" evidence="3"/>
<accession>A0A1B8PXS0</accession>
<evidence type="ECO:0000259" key="13">
    <source>
        <dbReference type="PROSITE" id="PS51352"/>
    </source>
</evidence>
<dbReference type="InterPro" id="IPR000866">
    <property type="entry name" value="AhpC/TSA"/>
</dbReference>
<comment type="caution">
    <text evidence="14">The sequence shown here is derived from an EMBL/GenBank/DDBJ whole genome shotgun (WGS) entry which is preliminary data.</text>
</comment>
<comment type="catalytic activity">
    <reaction evidence="12">
        <text>a hydroperoxide + [thioredoxin]-dithiol = an alcohol + [thioredoxin]-disulfide + H2O</text>
        <dbReference type="Rhea" id="RHEA:62620"/>
        <dbReference type="Rhea" id="RHEA-COMP:10698"/>
        <dbReference type="Rhea" id="RHEA-COMP:10700"/>
        <dbReference type="ChEBI" id="CHEBI:15377"/>
        <dbReference type="ChEBI" id="CHEBI:29950"/>
        <dbReference type="ChEBI" id="CHEBI:30879"/>
        <dbReference type="ChEBI" id="CHEBI:35924"/>
        <dbReference type="ChEBI" id="CHEBI:50058"/>
        <dbReference type="EC" id="1.11.1.24"/>
    </reaction>
</comment>
<dbReference type="GO" id="GO:0034599">
    <property type="term" value="P:cellular response to oxidative stress"/>
    <property type="evidence" value="ECO:0007669"/>
    <property type="project" value="TreeGrafter"/>
</dbReference>
<dbReference type="PROSITE" id="PS51352">
    <property type="entry name" value="THIOREDOXIN_2"/>
    <property type="match status" value="1"/>
</dbReference>
<evidence type="ECO:0000256" key="11">
    <source>
        <dbReference type="ARBA" id="ARBA00042639"/>
    </source>
</evidence>
<evidence type="ECO:0000256" key="7">
    <source>
        <dbReference type="ARBA" id="ARBA00023157"/>
    </source>
</evidence>
<evidence type="ECO:0000256" key="9">
    <source>
        <dbReference type="ARBA" id="ARBA00032824"/>
    </source>
</evidence>
<organism evidence="14 15">
    <name type="scientific">Moraxella lacunata</name>
    <dbReference type="NCBI Taxonomy" id="477"/>
    <lineage>
        <taxon>Bacteria</taxon>
        <taxon>Pseudomonadati</taxon>
        <taxon>Pseudomonadota</taxon>
        <taxon>Gammaproteobacteria</taxon>
        <taxon>Moraxellales</taxon>
        <taxon>Moraxellaceae</taxon>
        <taxon>Moraxella</taxon>
    </lineage>
</organism>
<dbReference type="CDD" id="cd03017">
    <property type="entry name" value="PRX_BCP"/>
    <property type="match status" value="1"/>
</dbReference>
<dbReference type="Gene3D" id="3.40.30.10">
    <property type="entry name" value="Glutaredoxin"/>
    <property type="match status" value="1"/>
</dbReference>
<keyword evidence="6" id="KW-0560">Oxidoreductase</keyword>
<reference evidence="14 15" key="1">
    <citation type="submission" date="2016-06" db="EMBL/GenBank/DDBJ databases">
        <title>Draft genome of Moraxella lacunata CCUG 57757A.</title>
        <authorList>
            <person name="Salva-Serra F."/>
            <person name="Engstrom-Jakobsson H."/>
            <person name="Thorell K."/>
            <person name="Gonzales-Siles L."/>
            <person name="Karlsson R."/>
            <person name="Boulund F."/>
            <person name="Engstrand L."/>
            <person name="Kristiansson E."/>
            <person name="Moore E."/>
        </authorList>
    </citation>
    <scope>NUCLEOTIDE SEQUENCE [LARGE SCALE GENOMIC DNA]</scope>
    <source>
        <strain evidence="14 15">CCUG 57757A</strain>
    </source>
</reference>
<comment type="function">
    <text evidence="1">Thiol-specific peroxidase that catalyzes the reduction of hydrogen peroxide and organic hydroperoxides to water and alcohols, respectively. Plays a role in cell protection against oxidative stress by detoxifying peroxides and as sensor of hydrogen peroxide-mediated signaling events.</text>
</comment>
<dbReference type="Proteomes" id="UP000092607">
    <property type="component" value="Unassembled WGS sequence"/>
</dbReference>
<dbReference type="OrthoDB" id="9812811at2"/>
<protein>
    <recommendedName>
        <fullName evidence="3">thioredoxin-dependent peroxiredoxin</fullName>
        <ecNumber evidence="3">1.11.1.24</ecNumber>
    </recommendedName>
    <alternativeName>
        <fullName evidence="9">Thioredoxin peroxidase</fullName>
    </alternativeName>
    <alternativeName>
        <fullName evidence="11">Thioredoxin-dependent peroxiredoxin Bcp</fullName>
    </alternativeName>
</protein>
<dbReference type="InterPro" id="IPR036249">
    <property type="entry name" value="Thioredoxin-like_sf"/>
</dbReference>
<dbReference type="SUPFAM" id="SSF52833">
    <property type="entry name" value="Thioredoxin-like"/>
    <property type="match status" value="1"/>
</dbReference>